<evidence type="ECO:0000256" key="3">
    <source>
        <dbReference type="ARBA" id="ARBA00023237"/>
    </source>
</evidence>
<dbReference type="Gene3D" id="2.170.130.10">
    <property type="entry name" value="TonB-dependent receptor, plug domain"/>
    <property type="match status" value="1"/>
</dbReference>
<proteinExistence type="predicted"/>
<sequence>MDKNFLISCILCIGFITTGLSKAQRPPHNDISGKVLNHRDRTPIAAATVRIRSGDGNAVVASTITDDSGLFTLSGAQPGREQLLEVSALGYIPYRSLVDSIGASSEILLVPDNVELEEVTVIGQRPDMQMGVDRRIYNIAGNLNAVGASAIDILKDIPSISIGVTGNIQLRNRAPIIFVDGKPTLLTMQQIPSDRIDRIEVITNPSARYDAASGAGIINIVLKKNYERYWSGIATASAGFPGIGGATFNVNRQQGPFGFTLAAGHNRSGGIADSRTYHENIRDGRVVNHYGQYTENDRRNRDSDINFGVDYAIDSNHTLSISQLFGSGRGIEDEQQQQSFFFPPDDAGHQGTRLGDRDNRSLRSSTRLDYRFANAGKELTAFAQYNTSTSDARNRFRSDFIIDGDGVDHTPADLREANETGSNQWTFQADYVNRLDENRTWEVGVRSLLGENTSRFTFTNVVDGVGTVLPISNHYRIEEQISAAYGLFSQKIRRFSYQAGLRLEYSRYTGTLLDRGERFGYQYPSGSGDWQNMLFPSLSTTYEINKANQLQASYTRRLRRAVWHEISPFVQIRDSYSLNQGNPLLEPEFIHSFELNHHKTMRASQLITTVYWRHIPQSIMQYADTLSAEIYEQMGSASVSREAIVDYYINAGTANVLGAELAVNLKPTPTIGIMPSINAQYNTIPIIGVGEQLNTSGVNWQAQLSASYSTGDRNGLLGNISLQLNANYESKRAIAQGYVLPVYNIDFVIRKSFMRENRASVALAVNDLFNHRRWTAIYDTPTYYQDAYQRWAIRTARLTFSYRFGNLSDFP</sequence>
<dbReference type="PANTHER" id="PTHR40980:SF4">
    <property type="entry name" value="TONB-DEPENDENT RECEPTOR-LIKE BETA-BARREL DOMAIN-CONTAINING PROTEIN"/>
    <property type="match status" value="1"/>
</dbReference>
<keyword evidence="3" id="KW-0998">Cell outer membrane</keyword>
<name>A0ABV7JLW5_9SPHI</name>
<dbReference type="Pfam" id="PF13620">
    <property type="entry name" value="CarboxypepD_reg"/>
    <property type="match status" value="1"/>
</dbReference>
<evidence type="ECO:0000259" key="4">
    <source>
        <dbReference type="Pfam" id="PF14905"/>
    </source>
</evidence>
<dbReference type="Gene3D" id="2.60.40.1120">
    <property type="entry name" value="Carboxypeptidase-like, regulatory domain"/>
    <property type="match status" value="1"/>
</dbReference>
<dbReference type="Gene3D" id="2.40.170.20">
    <property type="entry name" value="TonB-dependent receptor, beta-barrel domain"/>
    <property type="match status" value="1"/>
</dbReference>
<accession>A0ABV7JLW5</accession>
<dbReference type="InterPro" id="IPR041700">
    <property type="entry name" value="OMP_b-brl_3"/>
</dbReference>
<evidence type="ECO:0000256" key="2">
    <source>
        <dbReference type="ARBA" id="ARBA00023136"/>
    </source>
</evidence>
<feature type="domain" description="Outer membrane protein beta-barrel" evidence="4">
    <location>
        <begin position="371"/>
        <end position="802"/>
    </location>
</feature>
<dbReference type="Pfam" id="PF14905">
    <property type="entry name" value="OMP_b-brl_3"/>
    <property type="match status" value="1"/>
</dbReference>
<keyword evidence="2" id="KW-0472">Membrane</keyword>
<dbReference type="InterPro" id="IPR037066">
    <property type="entry name" value="Plug_dom_sf"/>
</dbReference>
<evidence type="ECO:0000256" key="1">
    <source>
        <dbReference type="ARBA" id="ARBA00004442"/>
    </source>
</evidence>
<organism evidence="5 6">
    <name type="scientific">Parapedobacter deserti</name>
    <dbReference type="NCBI Taxonomy" id="1912957"/>
    <lineage>
        <taxon>Bacteria</taxon>
        <taxon>Pseudomonadati</taxon>
        <taxon>Bacteroidota</taxon>
        <taxon>Sphingobacteriia</taxon>
        <taxon>Sphingobacteriales</taxon>
        <taxon>Sphingobacteriaceae</taxon>
        <taxon>Parapedobacter</taxon>
    </lineage>
</organism>
<dbReference type="Proteomes" id="UP001595526">
    <property type="component" value="Unassembled WGS sequence"/>
</dbReference>
<evidence type="ECO:0000313" key="6">
    <source>
        <dbReference type="Proteomes" id="UP001595526"/>
    </source>
</evidence>
<comment type="caution">
    <text evidence="5">The sequence shown here is derived from an EMBL/GenBank/DDBJ whole genome shotgun (WGS) entry which is preliminary data.</text>
</comment>
<dbReference type="SUPFAM" id="SSF56935">
    <property type="entry name" value="Porins"/>
    <property type="match status" value="1"/>
</dbReference>
<protein>
    <submittedName>
        <fullName evidence="5">Outer membrane beta-barrel protein</fullName>
    </submittedName>
</protein>
<evidence type="ECO:0000313" key="5">
    <source>
        <dbReference type="EMBL" id="MFC3198182.1"/>
    </source>
</evidence>
<dbReference type="PANTHER" id="PTHR40980">
    <property type="entry name" value="PLUG DOMAIN-CONTAINING PROTEIN"/>
    <property type="match status" value="1"/>
</dbReference>
<dbReference type="InterPro" id="IPR036942">
    <property type="entry name" value="Beta-barrel_TonB_sf"/>
</dbReference>
<dbReference type="RefSeq" id="WP_379022593.1">
    <property type="nucleotide sequence ID" value="NZ_JBHRTA010000035.1"/>
</dbReference>
<gene>
    <name evidence="5" type="ORF">ACFOET_11225</name>
</gene>
<dbReference type="SUPFAM" id="SSF49464">
    <property type="entry name" value="Carboxypeptidase regulatory domain-like"/>
    <property type="match status" value="1"/>
</dbReference>
<dbReference type="EMBL" id="JBHRTA010000035">
    <property type="protein sequence ID" value="MFC3198182.1"/>
    <property type="molecule type" value="Genomic_DNA"/>
</dbReference>
<keyword evidence="6" id="KW-1185">Reference proteome</keyword>
<dbReference type="InterPro" id="IPR008969">
    <property type="entry name" value="CarboxyPept-like_regulatory"/>
</dbReference>
<reference evidence="6" key="1">
    <citation type="journal article" date="2019" name="Int. J. Syst. Evol. Microbiol.">
        <title>The Global Catalogue of Microorganisms (GCM) 10K type strain sequencing project: providing services to taxonomists for standard genome sequencing and annotation.</title>
        <authorList>
            <consortium name="The Broad Institute Genomics Platform"/>
            <consortium name="The Broad Institute Genome Sequencing Center for Infectious Disease"/>
            <person name="Wu L."/>
            <person name="Ma J."/>
        </authorList>
    </citation>
    <scope>NUCLEOTIDE SEQUENCE [LARGE SCALE GENOMIC DNA]</scope>
    <source>
        <strain evidence="6">KCTC 52416</strain>
    </source>
</reference>
<comment type="subcellular location">
    <subcellularLocation>
        <location evidence="1">Cell outer membrane</location>
    </subcellularLocation>
</comment>